<dbReference type="AlphaFoldDB" id="A0A2J8AH38"/>
<dbReference type="InterPro" id="IPR000719">
    <property type="entry name" value="Prot_kinase_dom"/>
</dbReference>
<feature type="domain" description="Protein kinase" evidence="1">
    <location>
        <begin position="1"/>
        <end position="283"/>
    </location>
</feature>
<accession>A0A2J8AH38</accession>
<dbReference type="PANTHER" id="PTHR36796:SF1">
    <property type="entry name" value="PROTEIN KINASE SUPERFAMILY PROTEIN"/>
    <property type="match status" value="1"/>
</dbReference>
<dbReference type="GO" id="GO:0004672">
    <property type="term" value="F:protein kinase activity"/>
    <property type="evidence" value="ECO:0007669"/>
    <property type="project" value="InterPro"/>
</dbReference>
<dbReference type="PROSITE" id="PS50011">
    <property type="entry name" value="PROTEIN_KINASE_DOM"/>
    <property type="match status" value="1"/>
</dbReference>
<dbReference type="EMBL" id="PGGS01000021">
    <property type="protein sequence ID" value="PNH11832.1"/>
    <property type="molecule type" value="Genomic_DNA"/>
</dbReference>
<dbReference type="OrthoDB" id="1076at2759"/>
<name>A0A2J8AH38_9CHLO</name>
<sequence>MKGSVQRRAVMGQVVSNSVSQAVNSPASRTPPVVPLLGYFVTAPTAEAASLSMDAEADSVWLVYRWEGLKPLNMYLGDVRPPQGQASFFKKREVAEAEAWRARHRTLRALARGLLGAVAFCHAAGVVHGSLSSGTVFVSSTDDADAADLFVKLDNFGFGRMDPAGAPLGLSSPQLPGQDMDSTLPREGRRHDLQAIALTLLEVFSAATAAGPNGALPRPTLTRLLFEIYQDDIPSLRQYCEDDPALERMVALLDENGRAGWDFVGQLVRGQRPAADLMLHPFL</sequence>
<dbReference type="Proteomes" id="UP000236333">
    <property type="component" value="Unassembled WGS sequence"/>
</dbReference>
<dbReference type="PANTHER" id="PTHR36796">
    <property type="entry name" value="PROTEIN KINASE SUPERFAMILY PROTEIN"/>
    <property type="match status" value="1"/>
</dbReference>
<dbReference type="GO" id="GO:0005524">
    <property type="term" value="F:ATP binding"/>
    <property type="evidence" value="ECO:0007669"/>
    <property type="project" value="InterPro"/>
</dbReference>
<gene>
    <name evidence="2" type="ORF">TSOC_001332</name>
</gene>
<proteinExistence type="predicted"/>
<evidence type="ECO:0000259" key="1">
    <source>
        <dbReference type="PROSITE" id="PS50011"/>
    </source>
</evidence>
<dbReference type="GO" id="GO:0009507">
    <property type="term" value="C:chloroplast"/>
    <property type="evidence" value="ECO:0007669"/>
    <property type="project" value="TreeGrafter"/>
</dbReference>
<dbReference type="Gene3D" id="1.10.510.10">
    <property type="entry name" value="Transferase(Phosphotransferase) domain 1"/>
    <property type="match status" value="1"/>
</dbReference>
<protein>
    <recommendedName>
        <fullName evidence="1">Protein kinase domain-containing protein</fullName>
    </recommendedName>
</protein>
<keyword evidence="3" id="KW-1185">Reference proteome</keyword>
<evidence type="ECO:0000313" key="2">
    <source>
        <dbReference type="EMBL" id="PNH11832.1"/>
    </source>
</evidence>
<evidence type="ECO:0000313" key="3">
    <source>
        <dbReference type="Proteomes" id="UP000236333"/>
    </source>
</evidence>
<dbReference type="SUPFAM" id="SSF56112">
    <property type="entry name" value="Protein kinase-like (PK-like)"/>
    <property type="match status" value="1"/>
</dbReference>
<organism evidence="2 3">
    <name type="scientific">Tetrabaena socialis</name>
    <dbReference type="NCBI Taxonomy" id="47790"/>
    <lineage>
        <taxon>Eukaryota</taxon>
        <taxon>Viridiplantae</taxon>
        <taxon>Chlorophyta</taxon>
        <taxon>core chlorophytes</taxon>
        <taxon>Chlorophyceae</taxon>
        <taxon>CS clade</taxon>
        <taxon>Chlamydomonadales</taxon>
        <taxon>Tetrabaenaceae</taxon>
        <taxon>Tetrabaena</taxon>
    </lineage>
</organism>
<reference evidence="2 3" key="1">
    <citation type="journal article" date="2017" name="Mol. Biol. Evol.">
        <title>The 4-celled Tetrabaena socialis nuclear genome reveals the essential components for genetic control of cell number at the origin of multicellularity in the volvocine lineage.</title>
        <authorList>
            <person name="Featherston J."/>
            <person name="Arakaki Y."/>
            <person name="Hanschen E.R."/>
            <person name="Ferris P.J."/>
            <person name="Michod R.E."/>
            <person name="Olson B.J.S.C."/>
            <person name="Nozaki H."/>
            <person name="Durand P.M."/>
        </authorList>
    </citation>
    <scope>NUCLEOTIDE SEQUENCE [LARGE SCALE GENOMIC DNA]</scope>
    <source>
        <strain evidence="2 3">NIES-571</strain>
    </source>
</reference>
<dbReference type="InterPro" id="IPR011009">
    <property type="entry name" value="Kinase-like_dom_sf"/>
</dbReference>
<comment type="caution">
    <text evidence="2">The sequence shown here is derived from an EMBL/GenBank/DDBJ whole genome shotgun (WGS) entry which is preliminary data.</text>
</comment>